<protein>
    <submittedName>
        <fullName evidence="2">Uncharacterized protein</fullName>
    </submittedName>
</protein>
<dbReference type="AlphaFoldDB" id="A0A6A6H6A5"/>
<feature type="region of interest" description="Disordered" evidence="1">
    <location>
        <begin position="51"/>
        <end position="74"/>
    </location>
</feature>
<reference evidence="2" key="1">
    <citation type="journal article" date="2020" name="Stud. Mycol.">
        <title>101 Dothideomycetes genomes: a test case for predicting lifestyles and emergence of pathogens.</title>
        <authorList>
            <person name="Haridas S."/>
            <person name="Albert R."/>
            <person name="Binder M."/>
            <person name="Bloem J."/>
            <person name="Labutti K."/>
            <person name="Salamov A."/>
            <person name="Andreopoulos B."/>
            <person name="Baker S."/>
            <person name="Barry K."/>
            <person name="Bills G."/>
            <person name="Bluhm B."/>
            <person name="Cannon C."/>
            <person name="Castanera R."/>
            <person name="Culley D."/>
            <person name="Daum C."/>
            <person name="Ezra D."/>
            <person name="Gonzalez J."/>
            <person name="Henrissat B."/>
            <person name="Kuo A."/>
            <person name="Liang C."/>
            <person name="Lipzen A."/>
            <person name="Lutzoni F."/>
            <person name="Magnuson J."/>
            <person name="Mondo S."/>
            <person name="Nolan M."/>
            <person name="Ohm R."/>
            <person name="Pangilinan J."/>
            <person name="Park H.-J."/>
            <person name="Ramirez L."/>
            <person name="Alfaro M."/>
            <person name="Sun H."/>
            <person name="Tritt A."/>
            <person name="Yoshinaga Y."/>
            <person name="Zwiers L.-H."/>
            <person name="Turgeon B."/>
            <person name="Goodwin S."/>
            <person name="Spatafora J."/>
            <person name="Crous P."/>
            <person name="Grigoriev I."/>
        </authorList>
    </citation>
    <scope>NUCLEOTIDE SEQUENCE</scope>
    <source>
        <strain evidence="2">Tuck. ex Michener</strain>
    </source>
</reference>
<feature type="region of interest" description="Disordered" evidence="1">
    <location>
        <begin position="129"/>
        <end position="224"/>
    </location>
</feature>
<evidence type="ECO:0000313" key="2">
    <source>
        <dbReference type="EMBL" id="KAF2233063.1"/>
    </source>
</evidence>
<keyword evidence="3" id="KW-1185">Reference proteome</keyword>
<feature type="compositionally biased region" description="Basic residues" evidence="1">
    <location>
        <begin position="214"/>
        <end position="224"/>
    </location>
</feature>
<dbReference type="OrthoDB" id="5285218at2759"/>
<proteinExistence type="predicted"/>
<feature type="compositionally biased region" description="Basic and acidic residues" evidence="1">
    <location>
        <begin position="186"/>
        <end position="200"/>
    </location>
</feature>
<evidence type="ECO:0000256" key="1">
    <source>
        <dbReference type="SAM" id="MobiDB-lite"/>
    </source>
</evidence>
<accession>A0A6A6H6A5</accession>
<dbReference type="EMBL" id="ML991810">
    <property type="protein sequence ID" value="KAF2233063.1"/>
    <property type="molecule type" value="Genomic_DNA"/>
</dbReference>
<evidence type="ECO:0000313" key="3">
    <source>
        <dbReference type="Proteomes" id="UP000800092"/>
    </source>
</evidence>
<sequence>MGITDRLRSFLEHRRLENRYLNRSKRNTFISNAEYVNGEYVHAAPPTFPTPAPANPGVTPKSTRQVPAHPSPFYAASSSPTFSYYRRNSSNPASPTSLSQPSPTIAEACEAEVGSPTAVTPRARAFQAEASERRRRRWSAFVGSTGSEGLGWEGGRDEGGEEQQEQQEQRRRKERRRMSAIGEGGMEERDRVETDVDGGLRTRSGQGGQDSWLQRRRRSMLGRM</sequence>
<dbReference type="Proteomes" id="UP000800092">
    <property type="component" value="Unassembled WGS sequence"/>
</dbReference>
<organism evidence="2 3">
    <name type="scientific">Viridothelium virens</name>
    <name type="common">Speckled blister lichen</name>
    <name type="synonym">Trypethelium virens</name>
    <dbReference type="NCBI Taxonomy" id="1048519"/>
    <lineage>
        <taxon>Eukaryota</taxon>
        <taxon>Fungi</taxon>
        <taxon>Dikarya</taxon>
        <taxon>Ascomycota</taxon>
        <taxon>Pezizomycotina</taxon>
        <taxon>Dothideomycetes</taxon>
        <taxon>Dothideomycetes incertae sedis</taxon>
        <taxon>Trypetheliales</taxon>
        <taxon>Trypetheliaceae</taxon>
        <taxon>Viridothelium</taxon>
    </lineage>
</organism>
<name>A0A6A6H6A5_VIRVR</name>
<gene>
    <name evidence="2" type="ORF">EV356DRAFT_534152</name>
</gene>